<feature type="domain" description="Amidohydrolase-related" evidence="4">
    <location>
        <begin position="58"/>
        <end position="340"/>
    </location>
</feature>
<protein>
    <submittedName>
        <fullName evidence="5">Amidohydrolase family protein</fullName>
    </submittedName>
</protein>
<dbReference type="GO" id="GO:0046872">
    <property type="term" value="F:metal ion binding"/>
    <property type="evidence" value="ECO:0007669"/>
    <property type="project" value="UniProtKB-KW"/>
</dbReference>
<gene>
    <name evidence="5" type="ORF">GNZ18_18815</name>
</gene>
<dbReference type="PIRSF" id="PIRSF039004">
    <property type="entry name" value="ADE_EF_0837"/>
    <property type="match status" value="1"/>
</dbReference>
<dbReference type="GO" id="GO:0016810">
    <property type="term" value="F:hydrolase activity, acting on carbon-nitrogen (but not peptide) bonds"/>
    <property type="evidence" value="ECO:0007669"/>
    <property type="project" value="InterPro"/>
</dbReference>
<dbReference type="Gene3D" id="3.20.20.140">
    <property type="entry name" value="Metal-dependent hydrolases"/>
    <property type="match status" value="1"/>
</dbReference>
<evidence type="ECO:0000259" key="4">
    <source>
        <dbReference type="Pfam" id="PF01979"/>
    </source>
</evidence>
<dbReference type="Pfam" id="PF01979">
    <property type="entry name" value="Amidohydro_1"/>
    <property type="match status" value="1"/>
</dbReference>
<keyword evidence="5" id="KW-0378">Hydrolase</keyword>
<comment type="caution">
    <text evidence="5">The sequence shown here is derived from an EMBL/GenBank/DDBJ whole genome shotgun (WGS) entry which is preliminary data.</text>
</comment>
<evidence type="ECO:0000256" key="1">
    <source>
        <dbReference type="PIRSR" id="PIRSR039004-1"/>
    </source>
</evidence>
<keyword evidence="6" id="KW-1185">Reference proteome</keyword>
<dbReference type="InterPro" id="IPR006680">
    <property type="entry name" value="Amidohydro-rel"/>
</dbReference>
<evidence type="ECO:0000313" key="6">
    <source>
        <dbReference type="Proteomes" id="UP000432015"/>
    </source>
</evidence>
<dbReference type="PANTHER" id="PTHR42717:SF1">
    <property type="entry name" value="IMIDAZOLONEPROPIONASE AND RELATED AMIDOHYDROLASES"/>
    <property type="match status" value="1"/>
</dbReference>
<evidence type="ECO:0000256" key="3">
    <source>
        <dbReference type="PIRSR" id="PIRSR039004-3"/>
    </source>
</evidence>
<dbReference type="SUPFAM" id="SSF51556">
    <property type="entry name" value="Metallo-dependent hydrolases"/>
    <property type="match status" value="1"/>
</dbReference>
<sequence length="386" mass="39866">MTGPVYDLLVRGGRVLDPGEGLDGCRDVGVRGGVIAAVEPALDPASAARVLDARGALVCPGLVDAHAHVYWGATSIGAWPDEVCAGGGVTTVADGGSSGTDTFAGFRRWIAGGSRTRVLCHLNLARIGLTGLVGELRPDLVDPDGVARLIHEHPDLVVGIKLRLSATITGGPCRPMLELGARVSAETGTPLHVHIGGTAEPLSELLPLLSPGDMVTHYQTPRPNGLLDGAGALLPAAREARERGVLFDCGHGMSHFGFAVAEALLAQDFPPDTISSDLSRRSFPALAPGLLTVMNKWLALGMPLADVVRAATASPAAALGWAGRIGALRPGAEADIAVLDWEEGSFTYADALGEHRPARRRLVPVATIRRGTISSAGPGRRDGPAG</sequence>
<dbReference type="EMBL" id="WOFH01000006">
    <property type="protein sequence ID" value="MUN38641.1"/>
    <property type="molecule type" value="Genomic_DNA"/>
</dbReference>
<feature type="binding site" evidence="1">
    <location>
        <position position="68"/>
    </location>
    <ligand>
        <name>Zn(2+)</name>
        <dbReference type="ChEBI" id="CHEBI:29105"/>
        <label>1</label>
    </ligand>
</feature>
<feature type="site" description="Transition state stabilizer" evidence="3">
    <location>
        <position position="163"/>
    </location>
</feature>
<evidence type="ECO:0000313" key="5">
    <source>
        <dbReference type="EMBL" id="MUN38641.1"/>
    </source>
</evidence>
<keyword evidence="1" id="KW-0479">Metal-binding</keyword>
<dbReference type="InterPro" id="IPR020043">
    <property type="entry name" value="Deacetylase_Atu3266-like"/>
</dbReference>
<evidence type="ECO:0000256" key="2">
    <source>
        <dbReference type="PIRSR" id="PIRSR039004-2"/>
    </source>
</evidence>
<dbReference type="Gene3D" id="2.30.40.10">
    <property type="entry name" value="Urease, subunit C, domain 1"/>
    <property type="match status" value="1"/>
</dbReference>
<feature type="binding site" evidence="1">
    <location>
        <position position="194"/>
    </location>
    <ligand>
        <name>Zn(2+)</name>
        <dbReference type="ChEBI" id="CHEBI:29105"/>
        <label>2</label>
    </ligand>
</feature>
<feature type="binding site" evidence="1">
    <location>
        <position position="277"/>
    </location>
    <ligand>
        <name>Zn(2+)</name>
        <dbReference type="ChEBI" id="CHEBI:29105"/>
        <label>1</label>
    </ligand>
</feature>
<dbReference type="PANTHER" id="PTHR42717">
    <property type="entry name" value="DIHYDROOROTASE-RELATED"/>
    <property type="match status" value="1"/>
</dbReference>
<proteinExistence type="predicted"/>
<dbReference type="InterPro" id="IPR032466">
    <property type="entry name" value="Metal_Hydrolase"/>
</dbReference>
<feature type="modified residue" description="N6-carboxylysine" evidence="2">
    <location>
        <position position="161"/>
    </location>
</feature>
<accession>A0A7K1L2K4</accession>
<reference evidence="5 6" key="1">
    <citation type="submission" date="2019-11" db="EMBL/GenBank/DDBJ databases">
        <authorList>
            <person name="Cao P."/>
        </authorList>
    </citation>
    <scope>NUCLEOTIDE SEQUENCE [LARGE SCALE GENOMIC DNA]</scope>
    <source>
        <strain evidence="5 6">NEAU-AAG5</strain>
    </source>
</reference>
<organism evidence="5 6">
    <name type="scientific">Actinomadura litoris</name>
    <dbReference type="NCBI Taxonomy" id="2678616"/>
    <lineage>
        <taxon>Bacteria</taxon>
        <taxon>Bacillati</taxon>
        <taxon>Actinomycetota</taxon>
        <taxon>Actinomycetes</taxon>
        <taxon>Streptosporangiales</taxon>
        <taxon>Thermomonosporaceae</taxon>
        <taxon>Actinomadura</taxon>
    </lineage>
</organism>
<dbReference type="Proteomes" id="UP000432015">
    <property type="component" value="Unassembled WGS sequence"/>
</dbReference>
<feature type="binding site" description="via carbamate group" evidence="1">
    <location>
        <position position="161"/>
    </location>
    <ligand>
        <name>Zn(2+)</name>
        <dbReference type="ChEBI" id="CHEBI:29105"/>
        <label>2</label>
    </ligand>
</feature>
<dbReference type="GO" id="GO:0019213">
    <property type="term" value="F:deacetylase activity"/>
    <property type="evidence" value="ECO:0007669"/>
    <property type="project" value="InterPro"/>
</dbReference>
<dbReference type="InterPro" id="IPR011059">
    <property type="entry name" value="Metal-dep_hydrolase_composite"/>
</dbReference>
<feature type="binding site" evidence="1">
    <location>
        <position position="66"/>
    </location>
    <ligand>
        <name>Zn(2+)</name>
        <dbReference type="ChEBI" id="CHEBI:29105"/>
        <label>1</label>
    </ligand>
</feature>
<feature type="binding site" evidence="1">
    <location>
        <position position="217"/>
    </location>
    <ligand>
        <name>Zn(2+)</name>
        <dbReference type="ChEBI" id="CHEBI:29105"/>
        <label>2</label>
    </ligand>
</feature>
<name>A0A7K1L2K4_9ACTN</name>
<dbReference type="SUPFAM" id="SSF51338">
    <property type="entry name" value="Composite domain of metallo-dependent hydrolases"/>
    <property type="match status" value="1"/>
</dbReference>
<keyword evidence="1" id="KW-0862">Zinc</keyword>
<feature type="binding site" description="via carbamate group" evidence="1">
    <location>
        <position position="161"/>
    </location>
    <ligand>
        <name>Zn(2+)</name>
        <dbReference type="ChEBI" id="CHEBI:29105"/>
        <label>1</label>
    </ligand>
</feature>
<dbReference type="AlphaFoldDB" id="A0A7K1L2K4"/>